<dbReference type="GO" id="GO:0006508">
    <property type="term" value="P:proteolysis"/>
    <property type="evidence" value="ECO:0007669"/>
    <property type="project" value="UniProtKB-KW"/>
</dbReference>
<dbReference type="PROSITE" id="PS00138">
    <property type="entry name" value="SUBTILASE_SER"/>
    <property type="match status" value="3"/>
</dbReference>
<dbReference type="InterPro" id="IPR010259">
    <property type="entry name" value="S8pro/Inhibitor_I9"/>
</dbReference>
<keyword evidence="11" id="KW-0812">Transmembrane</keyword>
<dbReference type="CDD" id="cd02120">
    <property type="entry name" value="PA_subtilisin_like"/>
    <property type="match status" value="3"/>
</dbReference>
<dbReference type="FunFam" id="3.30.70.80:FF:000002">
    <property type="entry name" value="Subtilisin-like protease SBT5.3"/>
    <property type="match status" value="4"/>
</dbReference>
<feature type="domain" description="Peptidase S8/S53" evidence="13">
    <location>
        <begin position="1047"/>
        <end position="1513"/>
    </location>
</feature>
<dbReference type="PRINTS" id="PR00723">
    <property type="entry name" value="SUBTILISIN"/>
</dbReference>
<evidence type="ECO:0000256" key="4">
    <source>
        <dbReference type="ARBA" id="ARBA00022670"/>
    </source>
</evidence>
<keyword evidence="17" id="KW-1185">Reference proteome</keyword>
<feature type="active site" description="Charge relay system" evidence="8 9">
    <location>
        <position position="2239"/>
    </location>
</feature>
<feature type="active site" description="Charge relay system" evidence="9">
    <location>
        <position position="1134"/>
    </location>
</feature>
<dbReference type="InterPro" id="IPR037045">
    <property type="entry name" value="S8pro/Inhibitor_I9_sf"/>
</dbReference>
<feature type="region of interest" description="Disordered" evidence="10">
    <location>
        <begin position="112"/>
        <end position="131"/>
    </location>
</feature>
<evidence type="ECO:0008006" key="18">
    <source>
        <dbReference type="Google" id="ProtNLM"/>
    </source>
</evidence>
<evidence type="ECO:0000256" key="2">
    <source>
        <dbReference type="ARBA" id="ARBA00011073"/>
    </source>
</evidence>
<dbReference type="InterPro" id="IPR041469">
    <property type="entry name" value="Subtilisin-like_FN3"/>
</dbReference>
<feature type="domain" description="Peptidase S8/S53" evidence="13">
    <location>
        <begin position="277"/>
        <end position="743"/>
    </location>
</feature>
<feature type="active site" description="Charge relay system" evidence="9">
    <location>
        <position position="286"/>
    </location>
</feature>
<evidence type="ECO:0000259" key="14">
    <source>
        <dbReference type="Pfam" id="PF05922"/>
    </source>
</evidence>
<keyword evidence="5 12" id="KW-0732">Signal</keyword>
<dbReference type="InterPro" id="IPR000209">
    <property type="entry name" value="Peptidase_S8/S53_dom"/>
</dbReference>
<evidence type="ECO:0000256" key="3">
    <source>
        <dbReference type="ARBA" id="ARBA00022525"/>
    </source>
</evidence>
<dbReference type="Gene3D" id="3.40.50.200">
    <property type="entry name" value="Peptidase S8/S53 domain"/>
    <property type="match status" value="4"/>
</dbReference>
<dbReference type="Pfam" id="PF00082">
    <property type="entry name" value="Peptidase_S8"/>
    <property type="match status" value="3"/>
</dbReference>
<evidence type="ECO:0000256" key="7">
    <source>
        <dbReference type="ARBA" id="ARBA00022825"/>
    </source>
</evidence>
<keyword evidence="7 9" id="KW-0720">Serine protease</keyword>
<evidence type="ECO:0000256" key="12">
    <source>
        <dbReference type="SAM" id="SignalP"/>
    </source>
</evidence>
<proteinExistence type="inferred from homology"/>
<feature type="active site" description="Charge relay system" evidence="9">
    <location>
        <position position="706"/>
    </location>
</feature>
<dbReference type="GO" id="GO:0005576">
    <property type="term" value="C:extracellular region"/>
    <property type="evidence" value="ECO:0007669"/>
    <property type="project" value="UniProtKB-SubCell"/>
</dbReference>
<feature type="domain" description="Inhibitor I9" evidence="14">
    <location>
        <begin position="933"/>
        <end position="1018"/>
    </location>
</feature>
<evidence type="ECO:0000259" key="13">
    <source>
        <dbReference type="Pfam" id="PF00082"/>
    </source>
</evidence>
<dbReference type="Gene3D" id="3.30.70.80">
    <property type="entry name" value="Peptidase S8 propeptide/proteinase inhibitor I9"/>
    <property type="match status" value="4"/>
</dbReference>
<feature type="active site" description="Charge relay system" evidence="9">
    <location>
        <position position="1476"/>
    </location>
</feature>
<feature type="domain" description="Subtilisin-like protease fibronectin type-III" evidence="15">
    <location>
        <begin position="2353"/>
        <end position="2446"/>
    </location>
</feature>
<dbReference type="EMBL" id="CP144690">
    <property type="protein sequence ID" value="WVY90023.1"/>
    <property type="molecule type" value="Genomic_DNA"/>
</dbReference>
<protein>
    <recommendedName>
        <fullName evidence="18">Subtilisin-like protease</fullName>
    </recommendedName>
</protein>
<dbReference type="CDD" id="cd04852">
    <property type="entry name" value="Peptidases_S8_3"/>
    <property type="match status" value="3"/>
</dbReference>
<evidence type="ECO:0000259" key="15">
    <source>
        <dbReference type="Pfam" id="PF17766"/>
    </source>
</evidence>
<dbReference type="GO" id="GO:0004252">
    <property type="term" value="F:serine-type endopeptidase activity"/>
    <property type="evidence" value="ECO:0007669"/>
    <property type="project" value="UniProtKB-UniRule"/>
</dbReference>
<dbReference type="InterPro" id="IPR036852">
    <property type="entry name" value="Peptidase_S8/S53_dom_sf"/>
</dbReference>
<feature type="domain" description="Peptidase S8/S53" evidence="13">
    <location>
        <begin position="1809"/>
        <end position="2278"/>
    </location>
</feature>
<feature type="domain" description="Inhibitor I9" evidence="14">
    <location>
        <begin position="2465"/>
        <end position="2550"/>
    </location>
</feature>
<organism evidence="16 17">
    <name type="scientific">Vigna mungo</name>
    <name type="common">Black gram</name>
    <name type="synonym">Phaseolus mungo</name>
    <dbReference type="NCBI Taxonomy" id="3915"/>
    <lineage>
        <taxon>Eukaryota</taxon>
        <taxon>Viridiplantae</taxon>
        <taxon>Streptophyta</taxon>
        <taxon>Embryophyta</taxon>
        <taxon>Tracheophyta</taxon>
        <taxon>Spermatophyta</taxon>
        <taxon>Magnoliopsida</taxon>
        <taxon>eudicotyledons</taxon>
        <taxon>Gunneridae</taxon>
        <taxon>Pentapetalae</taxon>
        <taxon>rosids</taxon>
        <taxon>fabids</taxon>
        <taxon>Fabales</taxon>
        <taxon>Fabaceae</taxon>
        <taxon>Papilionoideae</taxon>
        <taxon>50 kb inversion clade</taxon>
        <taxon>NPAAA clade</taxon>
        <taxon>indigoferoid/millettioid clade</taxon>
        <taxon>Phaseoleae</taxon>
        <taxon>Vigna</taxon>
    </lineage>
</organism>
<dbReference type="SUPFAM" id="SSF52743">
    <property type="entry name" value="Subtilisin-like"/>
    <property type="match status" value="4"/>
</dbReference>
<feature type="region of interest" description="Disordered" evidence="10">
    <location>
        <begin position="2365"/>
        <end position="2386"/>
    </location>
</feature>
<keyword evidence="11" id="KW-0472">Membrane</keyword>
<evidence type="ECO:0000256" key="9">
    <source>
        <dbReference type="PROSITE-ProRule" id="PRU01240"/>
    </source>
</evidence>
<dbReference type="PANTHER" id="PTHR10795">
    <property type="entry name" value="PROPROTEIN CONVERTASE SUBTILISIN/KEXIN"/>
    <property type="match status" value="1"/>
</dbReference>
<comment type="similarity">
    <text evidence="2 9">Belongs to the peptidase S8 family.</text>
</comment>
<dbReference type="GO" id="GO:0009610">
    <property type="term" value="P:response to symbiotic fungus"/>
    <property type="evidence" value="ECO:0007669"/>
    <property type="project" value="UniProtKB-ARBA"/>
</dbReference>
<feature type="chain" id="PRO_5042933887" description="Subtilisin-like protease" evidence="12">
    <location>
        <begin position="20"/>
        <end position="2890"/>
    </location>
</feature>
<name>A0AAQ3MG02_VIGMU</name>
<keyword evidence="4 9" id="KW-0645">Protease</keyword>
<feature type="domain" description="Subtilisin-like protease fibronectin type-III" evidence="15">
    <location>
        <begin position="820"/>
        <end position="909"/>
    </location>
</feature>
<accession>A0AAQ3MG02</accession>
<dbReference type="Gene3D" id="3.50.30.30">
    <property type="match status" value="3"/>
</dbReference>
<dbReference type="GO" id="GO:0009609">
    <property type="term" value="P:response to symbiotic bacterium"/>
    <property type="evidence" value="ECO:0007669"/>
    <property type="project" value="UniProtKB-ARBA"/>
</dbReference>
<dbReference type="InterPro" id="IPR015500">
    <property type="entry name" value="Peptidase_S8_subtilisin-rel"/>
</dbReference>
<dbReference type="InterPro" id="IPR045051">
    <property type="entry name" value="SBT"/>
</dbReference>
<evidence type="ECO:0000256" key="1">
    <source>
        <dbReference type="ARBA" id="ARBA00004613"/>
    </source>
</evidence>
<feature type="domain" description="Inhibitor I9" evidence="14">
    <location>
        <begin position="1696"/>
        <end position="1781"/>
    </location>
</feature>
<keyword evidence="6 9" id="KW-0378">Hydrolase</keyword>
<evidence type="ECO:0000256" key="11">
    <source>
        <dbReference type="SAM" id="Phobius"/>
    </source>
</evidence>
<feature type="transmembrane region" description="Helical" evidence="11">
    <location>
        <begin position="2810"/>
        <end position="2829"/>
    </location>
</feature>
<feature type="active site" description="Charge relay system" evidence="8 9">
    <location>
        <position position="1818"/>
    </location>
</feature>
<feature type="domain" description="Inhibitor I9" evidence="14">
    <location>
        <begin position="164"/>
        <end position="249"/>
    </location>
</feature>
<evidence type="ECO:0000256" key="5">
    <source>
        <dbReference type="ARBA" id="ARBA00022729"/>
    </source>
</evidence>
<dbReference type="Pfam" id="PF17766">
    <property type="entry name" value="fn3_6"/>
    <property type="match status" value="3"/>
</dbReference>
<evidence type="ECO:0000313" key="16">
    <source>
        <dbReference type="EMBL" id="WVY90023.1"/>
    </source>
</evidence>
<feature type="domain" description="Subtilisin-like protease fibronectin type-III" evidence="15">
    <location>
        <begin position="1590"/>
        <end position="1678"/>
    </location>
</feature>
<dbReference type="Proteomes" id="UP001374535">
    <property type="component" value="Chromosome 11"/>
</dbReference>
<dbReference type="Pfam" id="PF05922">
    <property type="entry name" value="Inhibitor_I9"/>
    <property type="match status" value="4"/>
</dbReference>
<comment type="subcellular location">
    <subcellularLocation>
        <location evidence="1">Secreted</location>
    </subcellularLocation>
</comment>
<dbReference type="InterPro" id="IPR034197">
    <property type="entry name" value="Peptidases_S8_3"/>
</dbReference>
<keyword evidence="3" id="KW-0964">Secreted</keyword>
<dbReference type="InterPro" id="IPR023828">
    <property type="entry name" value="Peptidase_S8_Ser-AS"/>
</dbReference>
<feature type="compositionally biased region" description="Basic and acidic residues" evidence="10">
    <location>
        <begin position="112"/>
        <end position="127"/>
    </location>
</feature>
<feature type="active site" description="Charge relay system" evidence="8 9">
    <location>
        <position position="1893"/>
    </location>
</feature>
<evidence type="ECO:0000313" key="17">
    <source>
        <dbReference type="Proteomes" id="UP001374535"/>
    </source>
</evidence>
<evidence type="ECO:0000256" key="10">
    <source>
        <dbReference type="SAM" id="MobiDB-lite"/>
    </source>
</evidence>
<dbReference type="FunFam" id="3.40.50.200:FF:000006">
    <property type="entry name" value="Subtilisin-like protease SBT1.5"/>
    <property type="match status" value="3"/>
</dbReference>
<dbReference type="PROSITE" id="PS51892">
    <property type="entry name" value="SUBTILASE"/>
    <property type="match status" value="3"/>
</dbReference>
<evidence type="ECO:0000256" key="6">
    <source>
        <dbReference type="ARBA" id="ARBA00022801"/>
    </source>
</evidence>
<dbReference type="Gene3D" id="2.60.40.2310">
    <property type="match status" value="3"/>
</dbReference>
<feature type="signal peptide" evidence="12">
    <location>
        <begin position="1"/>
        <end position="19"/>
    </location>
</feature>
<evidence type="ECO:0000256" key="8">
    <source>
        <dbReference type="PIRSR" id="PIRSR615500-1"/>
    </source>
</evidence>
<gene>
    <name evidence="16" type="ORF">V8G54_035537</name>
</gene>
<feature type="active site" description="Charge relay system" evidence="9">
    <location>
        <position position="364"/>
    </location>
</feature>
<feature type="active site" description="Charge relay system" evidence="9">
    <location>
        <position position="1056"/>
    </location>
</feature>
<sequence length="2890" mass="314201">MAMLLGICTCLLYEYMANGSLEDCLFSRGTSSYSMAARFQIVAETVTPGIFFYNCFPKPQIELRTTYMHPYKPTANPPAVARARRSNCGGTISALPTAAAVNRTSTCGEEKTCNHRHHTEREDENTYRRNNKGRGLSFQTVLPLKQEPTNALRKARNLCIAFHTYIVYLGGHSHGPDPSPTDLETATNSHHRLLGSVLGSHEDAKEAIMYSYNKHINGFAALLEEEEAAEIAEYPEVISVFLSKEHKLHTTRSWDFLGLEKNGKVAANSAWTKARYGENTIIANIDTGVWPEHPSFNDRGYGAVPSKWRGKGVCEIDSFNTTQKYFCNRRFRKLIGARAFLKNHEAEGGEIERAFRSARDFVGHGSHTLSTAGGNFVPGANVEGNGRGTAKGGSPKARVVAYKACWNTLDTGGCHEADLLAAFDHAIYDGVDVISASLGWSDPYKEALLTDGISIGSFHAVAKNIVVVCSAGNDGPSRSSVANVAPWSFTVAASTMDRDFLSTISVGNKKHLQGASLNRGLPRPKRKFYPVISSVNAKLRNASVNDARVCKPGTLDPAKVRGKILICLRSDKLQSVKEGEQGKLAGAVAVFVQNDEQSGNLLLAENQVLPAASISGTDTSYINRTGAGGGMFAYLSAAKTYLNVKPAPIMAGFSSRGPSVVQPLILKPDITGPGVGIIAAFSQAAGPSNLASDTRRTLFNVQQGTSMACPHVAGIAGLLKTYHPTWSPAAIKSAIMTTATTLDNTNKPIRDAFDKVATPFEYGAGLVRPNLAIDPGLVYDLNTTDYLNFLCASGYNQALLTLFSNYKISYKCPESYRIEDLNYPSITVHHPASKPINVTRIVTNVGAPGTYVVNAHGPRGIKVRVLPTSLTFKRTGEKKRFWVILQAIATPRGLPLFGNLTWTDGKHNVFPTPVAFNFVTKLWNPPMPSERQTYIVYLGGHSHGPDPSPTDLETATNSHHQLLASVLGSHDDAKEATMYSYNKHINGFAALLEEEEAAEIAEYPEVVSVFLSKEHKLHTTRSWHFLGLEQKDGKVLADSAWTKARYGENTIIANIDTGVWPEHPSFNDRGYGAVPSKWRGKGVCEIDSFNTTQKYFCNRRFRKLIGARAFLKNHEAEGGEIERAFRSARDFVGHGSHTLSTAGGNFVPGANVEGNGRGTAKGGSPKARVVAYKACWNKLNVGGCHEADLLAAFDHAIYDGVDVISASVGWSHPYKEALLTDGISIGSFHAVAKNIVVVCSAGNDGPSRSSVTNVAPWSFTVAASTMDRDFLSTISLGKKKHLQGASFNRGLPRHKRKFYPVISSVNAKLCNASVNDARICKPGTLDPAKVRGKILICLRSDKLQSVKEGEQGKLAGAVAVFVQNDEQSGNLLLAENQVLPAASISGTDTNYANVTSGGGGIFAYLSAAKTYLNVKPAPIMAGFSSRGPSLLQPLILKPDITGPGVGIIAAFSQAAGPSNLASDTRRTLFNVQQGTSMACPHVAGIAGLLKTYHPTWSPAAIKSAIMTTATTLDNTNKPIRDAFDKVATPFEYGAGLVRPNLAIDPGLVYDLNTTDYLNFLCASGYNQALLTLFSNYKISYKCPESYRIEDLNYPSITVHHPASKPINVTRIVTNVGAPGTYVVNAHGPRGIKVRVLPTSLTFKRTGEKKRFWVILQAIATPRGLPLFGNLTWTDGKHNEPTNALRKARNLCIAFHTYIVYLGGHSHGPDPSPTDLETATNSHHELLASVLGSHEDAKEAIMYSYNKHINGFAALLEEEEAAEIAEYPEVISVFLSKEHKLHTTRSWDFLGLEKNGKVAENSAWTKARYGENTIIANIDTGVWPEHPSFNDKGYRAVPEKWRGKGVCEIDSYNTTQKHFCNRKLIGARIFLKNREAEVGKIERAFRSARDFVGHGSHTLSTAGGRFVPGANVERNGKGTAKGGSPKARLVAYKACWNKLDTGGCHEADLLAAFDHAIYDGVDVISASIGWSNPYREALLTDGISIGSFHAVEKNIVVVCSAGNDGPSPSTVTNVAPWSFTVAASTMDRDFLSTLSLGKDKKVEVASLNRGFQRNERKFYPIIFSVKAKLRNASADDARLCKPGTLDPTKVKGKILVCLRSDKLQSVKEGEQGKLAGAKAVLVQNDKESGNLLLAENQVLPAGSISGTDTDYANLTAAGKSSGGGIFAYLSAAKTHLNVKPAPIMAGFSSRGPSLVQPLILKPDITGPGVGIIAAFSQAAGPSNLASDTRRTLFNVQQGTSMACPHVAGIAGLLKTYHPTWSPAAIKSAIMTTATTLDNTKKPIKNAFDKVATPFEYGAGHVQPNLAIDPGLVYDLNTTDYLNFLCASGYNQALLKFFANLEVPYKCPKSFKIEDLNYPSITVHHPTSKPKHVTRTVTNVGPPGKYNVSTNPPKGIKIVVEPSSLTFKKTGEKQTFHVTLQANGVPHGLPLFGNLSWTDGKHTVTSPITEPTNALRKARNLCIAFHTYIVYLGGHSHGPDLSPTDLETATNSHHQLLASVLGSHEDAKEAIMYSYNKHINGFAALLEEEEAAEIAEYPEVVSVFLSKEHKLHTTRSWHFLGLEKNGKVHVDSAWTKASYGENTIIANIDTGVWPEHPSFNDEGLGEVPKKWRGNGVCEIDSFNTAQKQFCNRSFRKLIGARIFLKNHEAEVGKIKRMFRSARDFVEHGSHTLSTAGVHHPTSKPKHVTRTVTNVGSPGEYVVSTNPPKGIEIVVEPKPEKSRRLMLLCRQLQRPMGYPYLGIYLGQMANTQQREPSPSGLGQINVPSSKWVVSFDPFLNGFNFSSVSETEEKNIVFFVVVPDDVVPLPCADFRFRFVWGFFFVVVCFCWSFRMDLWRSDLREVSGYGAAGVDRNVFVVDFEFQAKLLSIFLPSSITPFSSAEVLCKEKRDQQ</sequence>
<reference evidence="16 17" key="1">
    <citation type="journal article" date="2023" name="Life. Sci Alliance">
        <title>Evolutionary insights into 3D genome organization and epigenetic landscape of Vigna mungo.</title>
        <authorList>
            <person name="Junaid A."/>
            <person name="Singh B."/>
            <person name="Bhatia S."/>
        </authorList>
    </citation>
    <scope>NUCLEOTIDE SEQUENCE [LARGE SCALE GENOMIC DNA]</scope>
    <source>
        <strain evidence="16">Urdbean</strain>
    </source>
</reference>
<keyword evidence="11" id="KW-1133">Transmembrane helix</keyword>